<accession>A0A1C7PCU5</accession>
<name>A0A1C7PCU5_9BACT</name>
<dbReference type="InterPro" id="IPR029044">
    <property type="entry name" value="Nucleotide-diphossugar_trans"/>
</dbReference>
<proteinExistence type="predicted"/>
<dbReference type="Gene3D" id="3.90.550.10">
    <property type="entry name" value="Spore Coat Polysaccharide Biosynthesis Protein SpsA, Chain A"/>
    <property type="match status" value="1"/>
</dbReference>
<keyword evidence="5" id="KW-1185">Reference proteome</keyword>
<keyword evidence="3" id="KW-0479">Metal-binding</keyword>
<keyword evidence="1" id="KW-0328">Glycosyltransferase</keyword>
<dbReference type="RefSeq" id="WP_067774279.1">
    <property type="nucleotide sequence ID" value="NZ_LIGX01000018.1"/>
</dbReference>
<dbReference type="EMBL" id="LT629973">
    <property type="protein sequence ID" value="SEH91256.1"/>
    <property type="molecule type" value="Genomic_DNA"/>
</dbReference>
<evidence type="ECO:0000313" key="5">
    <source>
        <dbReference type="Proteomes" id="UP000176204"/>
    </source>
</evidence>
<protein>
    <submittedName>
        <fullName evidence="4">Nucleotide-diphospho-sugar transferases</fullName>
    </submittedName>
</protein>
<dbReference type="PANTHER" id="PTHR13778">
    <property type="entry name" value="GLYCOSYLTRANSFERASE 8 DOMAIN-CONTAINING PROTEIN"/>
    <property type="match status" value="1"/>
</dbReference>
<dbReference type="GO" id="GO:0016757">
    <property type="term" value="F:glycosyltransferase activity"/>
    <property type="evidence" value="ECO:0007669"/>
    <property type="project" value="UniProtKB-KW"/>
</dbReference>
<dbReference type="STRING" id="1679444.PYTT_1657"/>
<dbReference type="GO" id="GO:0046872">
    <property type="term" value="F:metal ion binding"/>
    <property type="evidence" value="ECO:0007669"/>
    <property type="project" value="UniProtKB-KW"/>
</dbReference>
<dbReference type="OrthoDB" id="695971at2"/>
<organism evidence="4 5">
    <name type="scientific">Akkermansia glycaniphila</name>
    <dbReference type="NCBI Taxonomy" id="1679444"/>
    <lineage>
        <taxon>Bacteria</taxon>
        <taxon>Pseudomonadati</taxon>
        <taxon>Verrucomicrobiota</taxon>
        <taxon>Verrucomicrobiia</taxon>
        <taxon>Verrucomicrobiales</taxon>
        <taxon>Akkermansiaceae</taxon>
        <taxon>Akkermansia</taxon>
    </lineage>
</organism>
<sequence>MTASEAPLSIVFSADRNFSVPLGLAVHSLLKHAAPGRRYDIHVLDGGVRDDVKDVIDTWKSSHDFTISYHDLRQQFRSCGSGSGDFTAAMYYRFLIPDLLPETVHRALYVDSDVMFLQDCGELFQTDLDDYCLGAVQDVYLASLGDSVRHSRIVEDLGFPIDHPYYLSGQLLMNLDRMRATQAAERLIRYAETHSHLYRFPDQDIMNIVLEGEIKTIPYQWCIMPCFEKESLAGTFHTRLKHIPYGAAEILEATRCPALVHFAGGSKPDSTSPPPTQLEATFFRYRKETPWTQEPPYTPGYIKHAAQAASNDPERAKRTAAALMQCLRAVYPIPGAPKTFRILLNAYIRIAAKWQRIRRNKAA</sequence>
<dbReference type="Proteomes" id="UP000176204">
    <property type="component" value="Chromosome I"/>
</dbReference>
<reference evidence="5" key="1">
    <citation type="submission" date="2016-09" db="EMBL/GenBank/DDBJ databases">
        <authorList>
            <person name="Koehorst J."/>
        </authorList>
    </citation>
    <scope>NUCLEOTIDE SEQUENCE [LARGE SCALE GENOMIC DNA]</scope>
</reference>
<evidence type="ECO:0000256" key="3">
    <source>
        <dbReference type="ARBA" id="ARBA00022723"/>
    </source>
</evidence>
<dbReference type="CDD" id="cd04194">
    <property type="entry name" value="GT8_A4GalT_like"/>
    <property type="match status" value="1"/>
</dbReference>
<dbReference type="InterPro" id="IPR050748">
    <property type="entry name" value="Glycosyltrans_8_dom-fam"/>
</dbReference>
<dbReference type="PANTHER" id="PTHR13778:SF47">
    <property type="entry name" value="LIPOPOLYSACCHARIDE 1,3-GALACTOSYLTRANSFERASE"/>
    <property type="match status" value="1"/>
</dbReference>
<dbReference type="AlphaFoldDB" id="A0A1C7PCU5"/>
<dbReference type="InterPro" id="IPR002495">
    <property type="entry name" value="Glyco_trans_8"/>
</dbReference>
<evidence type="ECO:0000256" key="2">
    <source>
        <dbReference type="ARBA" id="ARBA00022679"/>
    </source>
</evidence>
<keyword evidence="2 4" id="KW-0808">Transferase</keyword>
<dbReference type="KEGG" id="agl:PYTT_1657"/>
<evidence type="ECO:0000256" key="1">
    <source>
        <dbReference type="ARBA" id="ARBA00022676"/>
    </source>
</evidence>
<dbReference type="SUPFAM" id="SSF53448">
    <property type="entry name" value="Nucleotide-diphospho-sugar transferases"/>
    <property type="match status" value="1"/>
</dbReference>
<dbReference type="Pfam" id="PF01501">
    <property type="entry name" value="Glyco_transf_8"/>
    <property type="match status" value="1"/>
</dbReference>
<evidence type="ECO:0000313" key="4">
    <source>
        <dbReference type="EMBL" id="SEH91256.1"/>
    </source>
</evidence>
<gene>
    <name evidence="4" type="ORF">PYTT_1657</name>
</gene>